<dbReference type="Gene3D" id="2.170.150.80">
    <property type="entry name" value="NAC domain"/>
    <property type="match status" value="1"/>
</dbReference>
<organism evidence="6 7">
    <name type="scientific">Escallonia herrerae</name>
    <dbReference type="NCBI Taxonomy" id="1293975"/>
    <lineage>
        <taxon>Eukaryota</taxon>
        <taxon>Viridiplantae</taxon>
        <taxon>Streptophyta</taxon>
        <taxon>Embryophyta</taxon>
        <taxon>Tracheophyta</taxon>
        <taxon>Spermatophyta</taxon>
        <taxon>Magnoliopsida</taxon>
        <taxon>eudicotyledons</taxon>
        <taxon>Gunneridae</taxon>
        <taxon>Pentapetalae</taxon>
        <taxon>asterids</taxon>
        <taxon>campanulids</taxon>
        <taxon>Escalloniales</taxon>
        <taxon>Escalloniaceae</taxon>
        <taxon>Escallonia</taxon>
    </lineage>
</organism>
<protein>
    <recommendedName>
        <fullName evidence="5">NAC domain-containing protein</fullName>
    </recommendedName>
</protein>
<dbReference type="PROSITE" id="PS51005">
    <property type="entry name" value="NAC"/>
    <property type="match status" value="1"/>
</dbReference>
<dbReference type="EMBL" id="JAVXUP010000577">
    <property type="protein sequence ID" value="KAK3024871.1"/>
    <property type="molecule type" value="Genomic_DNA"/>
</dbReference>
<accession>A0AA89B9B1</accession>
<dbReference type="InterPro" id="IPR036093">
    <property type="entry name" value="NAC_dom_sf"/>
</dbReference>
<keyword evidence="2" id="KW-0238">DNA-binding</keyword>
<feature type="domain" description="NAC" evidence="5">
    <location>
        <begin position="229"/>
        <end position="380"/>
    </location>
</feature>
<keyword evidence="7" id="KW-1185">Reference proteome</keyword>
<keyword evidence="1" id="KW-0805">Transcription regulation</keyword>
<dbReference type="InterPro" id="IPR003441">
    <property type="entry name" value="NAC-dom"/>
</dbReference>
<evidence type="ECO:0000313" key="7">
    <source>
        <dbReference type="Proteomes" id="UP001188597"/>
    </source>
</evidence>
<dbReference type="PANTHER" id="PTHR31719:SF212">
    <property type="entry name" value="NAC DOMAIN-CONTAINING PROTEIN 72-LIKE"/>
    <property type="match status" value="1"/>
</dbReference>
<evidence type="ECO:0000313" key="6">
    <source>
        <dbReference type="EMBL" id="KAK3024871.1"/>
    </source>
</evidence>
<gene>
    <name evidence="6" type="ORF">RJ639_044483</name>
</gene>
<reference evidence="6" key="1">
    <citation type="submission" date="2022-12" db="EMBL/GenBank/DDBJ databases">
        <title>Draft genome assemblies for two species of Escallonia (Escalloniales).</title>
        <authorList>
            <person name="Chanderbali A."/>
            <person name="Dervinis C."/>
            <person name="Anghel I."/>
            <person name="Soltis D."/>
            <person name="Soltis P."/>
            <person name="Zapata F."/>
        </authorList>
    </citation>
    <scope>NUCLEOTIDE SEQUENCE</scope>
    <source>
        <strain evidence="6">UCBG64.0493</strain>
        <tissue evidence="6">Leaf</tissue>
    </source>
</reference>
<evidence type="ECO:0000259" key="5">
    <source>
        <dbReference type="PROSITE" id="PS51005"/>
    </source>
</evidence>
<evidence type="ECO:0000256" key="2">
    <source>
        <dbReference type="ARBA" id="ARBA00023125"/>
    </source>
</evidence>
<dbReference type="SUPFAM" id="SSF101941">
    <property type="entry name" value="NAC domain"/>
    <property type="match status" value="1"/>
</dbReference>
<dbReference type="PANTHER" id="PTHR31719">
    <property type="entry name" value="NAC TRANSCRIPTION FACTOR 56"/>
    <property type="match status" value="1"/>
</dbReference>
<keyword evidence="4" id="KW-0539">Nucleus</keyword>
<dbReference type="GO" id="GO:0006355">
    <property type="term" value="P:regulation of DNA-templated transcription"/>
    <property type="evidence" value="ECO:0007669"/>
    <property type="project" value="InterPro"/>
</dbReference>
<name>A0AA89B9B1_9ASTE</name>
<dbReference type="Pfam" id="PF02365">
    <property type="entry name" value="NAM"/>
    <property type="match status" value="1"/>
</dbReference>
<evidence type="ECO:0000256" key="3">
    <source>
        <dbReference type="ARBA" id="ARBA00023163"/>
    </source>
</evidence>
<evidence type="ECO:0000256" key="4">
    <source>
        <dbReference type="ARBA" id="ARBA00023242"/>
    </source>
</evidence>
<keyword evidence="3" id="KW-0804">Transcription</keyword>
<dbReference type="GO" id="GO:0003677">
    <property type="term" value="F:DNA binding"/>
    <property type="evidence" value="ECO:0007669"/>
    <property type="project" value="UniProtKB-KW"/>
</dbReference>
<comment type="caution">
    <text evidence="6">The sequence shown here is derived from an EMBL/GenBank/DDBJ whole genome shotgun (WGS) entry which is preliminary data.</text>
</comment>
<evidence type="ECO:0000256" key="1">
    <source>
        <dbReference type="ARBA" id="ARBA00023015"/>
    </source>
</evidence>
<dbReference type="Proteomes" id="UP001188597">
    <property type="component" value="Unassembled WGS sequence"/>
</dbReference>
<proteinExistence type="predicted"/>
<sequence length="400" mass="43278">MKSNAPSSLFKVRIRYQWLPVRIRYQGSNNIPMASSSSLAAVSGEKNSKIASSSSLAAISGENNSKIPMACGSSLAVISHEKNSKIPMASNSSLAAISRETNSKIPMASGSSLAAISGEKNSKIPMAFGSSLAAISREKNSKIPMASNSSLAAISRETNSKIPMGSGSSLTAISGEKNSKTPIASGSSLAAISREKNSKIPMASGSSLAVISCEKNGSDSYSYYWKKHLPPGQRFQPTLQELTCFYLYSKFLPIQIPPGIVSSVDDIYDYEPHELPALAFKHDGGKMYFFTSLRKKFANGNKVKRDIKGNRGYWKATQARKDVKGCTGTTVGTTTPLTYYNKDAVKTPWLMIEHRLTDDLIARFKPKEDREPVLCTVYYHIRKKESGADGDGTEDPSPSP</sequence>
<dbReference type="AlphaFoldDB" id="A0AA89B9B1"/>